<dbReference type="SUPFAM" id="SSF58104">
    <property type="entry name" value="Methyl-accepting chemotaxis protein (MCP) signaling domain"/>
    <property type="match status" value="1"/>
</dbReference>
<dbReference type="SMART" id="SM00283">
    <property type="entry name" value="MA"/>
    <property type="match status" value="1"/>
</dbReference>
<dbReference type="PROSITE" id="PS50111">
    <property type="entry name" value="CHEMOTAXIS_TRANSDUC_2"/>
    <property type="match status" value="1"/>
</dbReference>
<keyword evidence="7 9" id="KW-0807">Transducer</keyword>
<organism evidence="14 15">
    <name type="scientific">Marinomonas arenicola</name>
    <dbReference type="NCBI Taxonomy" id="569601"/>
    <lineage>
        <taxon>Bacteria</taxon>
        <taxon>Pseudomonadati</taxon>
        <taxon>Pseudomonadota</taxon>
        <taxon>Gammaproteobacteria</taxon>
        <taxon>Oceanospirillales</taxon>
        <taxon>Oceanospirillaceae</taxon>
        <taxon>Marinomonas</taxon>
    </lineage>
</organism>
<sequence>MTLQRKFSLVVFASAIIVALIVGSFGYFQLKNTLVDGLNDQVSSIAEGQSRTISEWVHGKNATINSLSNHFTKHDVTIGALLQAEKSGNFDLAYIGTKEGDMVLSHHATMPAGFDPRTRPWYKKALTSDSVQYTEPYIDVSTNQLIISAAEKVVDASGVKGVVGADMNLNNLVKGILHVKMMDKSRVFLVSKKGVIIAHPDEKLVLKNMASSLGYGLDVVKQAQGKLVETQSKDGLVLVAGIAVPDTDWVIFFQLDKATAMAPLSNLLISLMVAMVIAAVAVSLAMGLASRKLLSGIDKVNQVLAEMNNGQGDLTTRIPETSKDEIGDLARHFNGFLQTLAGIISEIKVLSSNLNSLAQDSHRLTSQSSLDLSTQLDEITAVATAVGQMSAATHEIASNAESTANASREAYQNSQEGSDQVVKSKHSISDLATQVTNASSIIGNLDHQVQSISSILTTIQNIAEQTNLLALNAAIEAARAGEHGRGFAVVADEVRVLSQRTHNSTEEIKEMIDGLNSTTQKAVDIMHSGQTVANSSVEDAIAAAESLVAIQNSVQRISDMSLQIASAAEEQNIVTSDISNNSLSIKEIANKLAIESHESAKGAESLAELAQRLEQQIARFTI</sequence>
<dbReference type="Pfam" id="PF00015">
    <property type="entry name" value="MCPsignal"/>
    <property type="match status" value="1"/>
</dbReference>
<dbReference type="PRINTS" id="PR00260">
    <property type="entry name" value="CHEMTRNSDUCR"/>
</dbReference>
<dbReference type="CDD" id="cd12913">
    <property type="entry name" value="PDC1_MCP_like"/>
    <property type="match status" value="1"/>
</dbReference>
<dbReference type="CDD" id="cd11386">
    <property type="entry name" value="MCP_signal"/>
    <property type="match status" value="1"/>
</dbReference>
<evidence type="ECO:0000259" key="13">
    <source>
        <dbReference type="PROSITE" id="PS50885"/>
    </source>
</evidence>
<dbReference type="InterPro" id="IPR003660">
    <property type="entry name" value="HAMP_dom"/>
</dbReference>
<evidence type="ECO:0000256" key="11">
    <source>
        <dbReference type="SAM" id="Phobius"/>
    </source>
</evidence>
<dbReference type="InterPro" id="IPR004089">
    <property type="entry name" value="MCPsignal_dom"/>
</dbReference>
<gene>
    <name evidence="14" type="ORF">V6242_11435</name>
</gene>
<dbReference type="PANTHER" id="PTHR32089:SF117">
    <property type="entry name" value="METHYL ACCEPTING SENSORY TRANSDUCER WITH CACHE_1 SMALL MOLECULE BINDING DOMAIN"/>
    <property type="match status" value="1"/>
</dbReference>
<dbReference type="SUPFAM" id="SSF103190">
    <property type="entry name" value="Sensory domain-like"/>
    <property type="match status" value="1"/>
</dbReference>
<accession>A0ABU9G5K2</accession>
<proteinExistence type="inferred from homology"/>
<dbReference type="RefSeq" id="WP_341567431.1">
    <property type="nucleotide sequence ID" value="NZ_JBAKAR010000008.1"/>
</dbReference>
<dbReference type="EMBL" id="JBAKAR010000008">
    <property type="protein sequence ID" value="MEL0613758.1"/>
    <property type="molecule type" value="Genomic_DNA"/>
</dbReference>
<comment type="similarity">
    <text evidence="8">Belongs to the methyl-accepting chemotaxis (MCP) protein family.</text>
</comment>
<dbReference type="PROSITE" id="PS50885">
    <property type="entry name" value="HAMP"/>
    <property type="match status" value="1"/>
</dbReference>
<dbReference type="Proteomes" id="UP001379949">
    <property type="component" value="Unassembled WGS sequence"/>
</dbReference>
<keyword evidence="2" id="KW-1003">Cell membrane</keyword>
<feature type="domain" description="Methyl-accepting transducer" evidence="12">
    <location>
        <begin position="350"/>
        <end position="586"/>
    </location>
</feature>
<keyword evidence="4 11" id="KW-0812">Transmembrane</keyword>
<comment type="subcellular location">
    <subcellularLocation>
        <location evidence="1">Cell membrane</location>
        <topology evidence="1">Multi-pass membrane protein</topology>
    </subcellularLocation>
</comment>
<dbReference type="Gene3D" id="3.30.450.20">
    <property type="entry name" value="PAS domain"/>
    <property type="match status" value="2"/>
</dbReference>
<dbReference type="Gene3D" id="1.10.287.950">
    <property type="entry name" value="Methyl-accepting chemotaxis protein"/>
    <property type="match status" value="1"/>
</dbReference>
<keyword evidence="3" id="KW-0145">Chemotaxis</keyword>
<keyword evidence="5 11" id="KW-1133">Transmembrane helix</keyword>
<dbReference type="Pfam" id="PF02743">
    <property type="entry name" value="dCache_1"/>
    <property type="match status" value="1"/>
</dbReference>
<feature type="region of interest" description="Disordered" evidence="10">
    <location>
        <begin position="398"/>
        <end position="425"/>
    </location>
</feature>
<keyword evidence="6 11" id="KW-0472">Membrane</keyword>
<evidence type="ECO:0000256" key="7">
    <source>
        <dbReference type="ARBA" id="ARBA00023224"/>
    </source>
</evidence>
<evidence type="ECO:0000313" key="15">
    <source>
        <dbReference type="Proteomes" id="UP001379949"/>
    </source>
</evidence>
<dbReference type="Pfam" id="PF00672">
    <property type="entry name" value="HAMP"/>
    <property type="match status" value="1"/>
</dbReference>
<keyword evidence="15" id="KW-1185">Reference proteome</keyword>
<evidence type="ECO:0000259" key="12">
    <source>
        <dbReference type="PROSITE" id="PS50111"/>
    </source>
</evidence>
<evidence type="ECO:0000256" key="9">
    <source>
        <dbReference type="PROSITE-ProRule" id="PRU00284"/>
    </source>
</evidence>
<dbReference type="CDD" id="cd12912">
    <property type="entry name" value="PDC2_MCP_like"/>
    <property type="match status" value="1"/>
</dbReference>
<feature type="transmembrane region" description="Helical" evidence="11">
    <location>
        <begin position="7"/>
        <end position="28"/>
    </location>
</feature>
<evidence type="ECO:0000313" key="14">
    <source>
        <dbReference type="EMBL" id="MEL0613758.1"/>
    </source>
</evidence>
<protein>
    <submittedName>
        <fullName evidence="14">Methyl-accepting chemotaxis protein</fullName>
    </submittedName>
</protein>
<evidence type="ECO:0000256" key="8">
    <source>
        <dbReference type="ARBA" id="ARBA00029447"/>
    </source>
</evidence>
<feature type="compositionally biased region" description="Polar residues" evidence="10">
    <location>
        <begin position="399"/>
        <end position="418"/>
    </location>
</feature>
<reference evidence="14 15" key="1">
    <citation type="submission" date="2024-02" db="EMBL/GenBank/DDBJ databases">
        <title>Bacteria isolated from the canopy kelp, Nereocystis luetkeana.</title>
        <authorList>
            <person name="Pfister C.A."/>
            <person name="Younker I.T."/>
            <person name="Light S.H."/>
        </authorList>
    </citation>
    <scope>NUCLEOTIDE SEQUENCE [LARGE SCALE GENOMIC DNA]</scope>
    <source>
        <strain evidence="14 15">TI.4.07</strain>
    </source>
</reference>
<evidence type="ECO:0000256" key="2">
    <source>
        <dbReference type="ARBA" id="ARBA00022475"/>
    </source>
</evidence>
<evidence type="ECO:0000256" key="3">
    <source>
        <dbReference type="ARBA" id="ARBA00022500"/>
    </source>
</evidence>
<evidence type="ECO:0000256" key="10">
    <source>
        <dbReference type="SAM" id="MobiDB-lite"/>
    </source>
</evidence>
<evidence type="ECO:0000256" key="5">
    <source>
        <dbReference type="ARBA" id="ARBA00022989"/>
    </source>
</evidence>
<dbReference type="CDD" id="cd06225">
    <property type="entry name" value="HAMP"/>
    <property type="match status" value="1"/>
</dbReference>
<evidence type="ECO:0000256" key="1">
    <source>
        <dbReference type="ARBA" id="ARBA00004651"/>
    </source>
</evidence>
<feature type="domain" description="HAMP" evidence="13">
    <location>
        <begin position="291"/>
        <end position="345"/>
    </location>
</feature>
<dbReference type="InterPro" id="IPR033479">
    <property type="entry name" value="dCache_1"/>
</dbReference>
<evidence type="ECO:0000256" key="4">
    <source>
        <dbReference type="ARBA" id="ARBA00022692"/>
    </source>
</evidence>
<feature type="transmembrane region" description="Helical" evidence="11">
    <location>
        <begin position="267"/>
        <end position="289"/>
    </location>
</feature>
<comment type="caution">
    <text evidence="14">The sequence shown here is derived from an EMBL/GenBank/DDBJ whole genome shotgun (WGS) entry which is preliminary data.</text>
</comment>
<dbReference type="SMART" id="SM00304">
    <property type="entry name" value="HAMP"/>
    <property type="match status" value="1"/>
</dbReference>
<dbReference type="PANTHER" id="PTHR32089">
    <property type="entry name" value="METHYL-ACCEPTING CHEMOTAXIS PROTEIN MCPB"/>
    <property type="match status" value="1"/>
</dbReference>
<dbReference type="InterPro" id="IPR004090">
    <property type="entry name" value="Chemotax_Me-accpt_rcpt"/>
</dbReference>
<evidence type="ECO:0000256" key="6">
    <source>
        <dbReference type="ARBA" id="ARBA00023136"/>
    </source>
</evidence>
<dbReference type="InterPro" id="IPR029151">
    <property type="entry name" value="Sensor-like_sf"/>
</dbReference>
<name>A0ABU9G5K2_9GAMM</name>